<gene>
    <name evidence="2" type="ORF">LS65_009600</name>
</gene>
<comment type="caution">
    <text evidence="2">The sequence shown here is derived from an EMBL/GenBank/DDBJ whole genome shotgun (WGS) entry which is preliminary data.</text>
</comment>
<name>A0A4U8TGS6_9HELI</name>
<keyword evidence="3" id="KW-1185">Reference proteome</keyword>
<evidence type="ECO:0000313" key="3">
    <source>
        <dbReference type="Proteomes" id="UP000029707"/>
    </source>
</evidence>
<dbReference type="STRING" id="425400.LS65_08530"/>
<dbReference type="OrthoDB" id="5325467at2"/>
<dbReference type="EMBL" id="JRMQ02000034">
    <property type="protein sequence ID" value="TLD98678.1"/>
    <property type="molecule type" value="Genomic_DNA"/>
</dbReference>
<evidence type="ECO:0000313" key="2">
    <source>
        <dbReference type="EMBL" id="TLD98678.1"/>
    </source>
</evidence>
<protein>
    <submittedName>
        <fullName evidence="2">Uncharacterized protein</fullName>
    </submittedName>
</protein>
<feature type="transmembrane region" description="Helical" evidence="1">
    <location>
        <begin position="12"/>
        <end position="41"/>
    </location>
</feature>
<accession>A0A4U8TGS6</accession>
<reference evidence="2 3" key="1">
    <citation type="journal article" date="2014" name="Genome Announc.">
        <title>Draft genome sequences of eight enterohepatic helicobacter species isolated from both laboratory and wild rodents.</title>
        <authorList>
            <person name="Sheh A."/>
            <person name="Shen Z."/>
            <person name="Fox J.G."/>
        </authorList>
    </citation>
    <scope>NUCLEOTIDE SEQUENCE [LARGE SCALE GENOMIC DNA]</scope>
    <source>
        <strain evidence="2 3">MIT 01-6451</strain>
    </source>
</reference>
<dbReference type="RefSeq" id="WP_034363054.1">
    <property type="nucleotide sequence ID" value="NZ_CAPODW010000038.1"/>
</dbReference>
<dbReference type="Proteomes" id="UP000029707">
    <property type="component" value="Unassembled WGS sequence"/>
</dbReference>
<keyword evidence="1" id="KW-0472">Membrane</keyword>
<evidence type="ECO:0000256" key="1">
    <source>
        <dbReference type="SAM" id="Phobius"/>
    </source>
</evidence>
<dbReference type="AlphaFoldDB" id="A0A4U8TGS6"/>
<sequence>MQEKEKFKWGKFILDCLICWALTIASYFIFFIPASLIAKFVRKFLIYVFNSTFYYLGNLDILNDFFFIALWLMLCPLFFFGIWFFLEKKSIIKYKIYNSSFWFVFILSTSFWWWLAYGFATTGK</sequence>
<feature type="transmembrane region" description="Helical" evidence="1">
    <location>
        <begin position="96"/>
        <end position="115"/>
    </location>
</feature>
<feature type="transmembrane region" description="Helical" evidence="1">
    <location>
        <begin position="61"/>
        <end position="84"/>
    </location>
</feature>
<proteinExistence type="predicted"/>
<keyword evidence="1" id="KW-1133">Transmembrane helix</keyword>
<organism evidence="2 3">
    <name type="scientific">Helicobacter japonicus</name>
    <dbReference type="NCBI Taxonomy" id="425400"/>
    <lineage>
        <taxon>Bacteria</taxon>
        <taxon>Pseudomonadati</taxon>
        <taxon>Campylobacterota</taxon>
        <taxon>Epsilonproteobacteria</taxon>
        <taxon>Campylobacterales</taxon>
        <taxon>Helicobacteraceae</taxon>
        <taxon>Helicobacter</taxon>
    </lineage>
</organism>
<keyword evidence="1" id="KW-0812">Transmembrane</keyword>